<organism evidence="6 7">
    <name type="scientific">Gilvimarinus gilvus</name>
    <dbReference type="NCBI Taxonomy" id="3058038"/>
    <lineage>
        <taxon>Bacteria</taxon>
        <taxon>Pseudomonadati</taxon>
        <taxon>Pseudomonadota</taxon>
        <taxon>Gammaproteobacteria</taxon>
        <taxon>Cellvibrionales</taxon>
        <taxon>Cellvibrionaceae</taxon>
        <taxon>Gilvimarinus</taxon>
    </lineage>
</organism>
<dbReference type="InterPro" id="IPR029001">
    <property type="entry name" value="ITPase-like_fam"/>
</dbReference>
<dbReference type="HAMAP" id="MF_00528">
    <property type="entry name" value="Maf"/>
    <property type="match status" value="1"/>
</dbReference>
<dbReference type="CDD" id="cd00555">
    <property type="entry name" value="Maf"/>
    <property type="match status" value="1"/>
</dbReference>
<dbReference type="PIRSF" id="PIRSF006305">
    <property type="entry name" value="Maf"/>
    <property type="match status" value="1"/>
</dbReference>
<dbReference type="Pfam" id="PF02545">
    <property type="entry name" value="Maf"/>
    <property type="match status" value="1"/>
</dbReference>
<feature type="active site" description="Proton acceptor" evidence="5">
    <location>
        <position position="71"/>
    </location>
</feature>
<keyword evidence="7" id="KW-1185">Reference proteome</keyword>
<feature type="site" description="Important for substrate specificity" evidence="5">
    <location>
        <position position="156"/>
    </location>
</feature>
<dbReference type="NCBIfam" id="TIGR00172">
    <property type="entry name" value="maf"/>
    <property type="match status" value="1"/>
</dbReference>
<accession>A0ABU4RXG9</accession>
<reference evidence="6 7" key="1">
    <citation type="submission" date="2023-11" db="EMBL/GenBank/DDBJ databases">
        <title>Gilvimarinus fulvus sp. nov., isolated from the surface of Kelp.</title>
        <authorList>
            <person name="Sun Y.Y."/>
            <person name="Gong Y."/>
            <person name="Du Z.J."/>
        </authorList>
    </citation>
    <scope>NUCLEOTIDE SEQUENCE [LARGE SCALE GENOMIC DNA]</scope>
    <source>
        <strain evidence="6 7">SDUM040013</strain>
    </source>
</reference>
<dbReference type="Gene3D" id="3.90.950.10">
    <property type="match status" value="1"/>
</dbReference>
<comment type="caution">
    <text evidence="6">The sequence shown here is derived from an EMBL/GenBank/DDBJ whole genome shotgun (WGS) entry which is preliminary data.</text>
</comment>
<keyword evidence="3 5" id="KW-0378">Hydrolase</keyword>
<dbReference type="EC" id="3.6.1.-" evidence="5"/>
<dbReference type="RefSeq" id="WP_302721946.1">
    <property type="nucleotide sequence ID" value="NZ_JAULRU010000418.1"/>
</dbReference>
<evidence type="ECO:0000256" key="1">
    <source>
        <dbReference type="ARBA" id="ARBA00004496"/>
    </source>
</evidence>
<comment type="catalytic activity">
    <reaction evidence="5">
        <text>N(7)-methyl-GTP + H2O = N(7)-methyl-GMP + diphosphate + H(+)</text>
        <dbReference type="Rhea" id="RHEA:58744"/>
        <dbReference type="ChEBI" id="CHEBI:15377"/>
        <dbReference type="ChEBI" id="CHEBI:15378"/>
        <dbReference type="ChEBI" id="CHEBI:33019"/>
        <dbReference type="ChEBI" id="CHEBI:58285"/>
        <dbReference type="ChEBI" id="CHEBI:87133"/>
    </reaction>
</comment>
<keyword evidence="2 5" id="KW-0963">Cytoplasm</keyword>
<dbReference type="PANTHER" id="PTHR43213:SF10">
    <property type="entry name" value="7-METHYL-GTP PYROPHOSPHATASE"/>
    <property type="match status" value="1"/>
</dbReference>
<sequence length="200" mass="21967">MSQPHIVLASSSPYRAQLLERLGIPFVTQSPNIDESPQQQELPERLALRLASNKARAIAASFPKSLIIGSDQVASLDGGTIGKPGGYDQAFKQLSSARGQWLTFHTGLSVYNAATNQEYRTVERYRVKFRSLSDQQIDGYLRHDQPYDCAGSFKCEKLGIALFEQMDGRDPNSLIGLPLIALVELLAQAGLDVLLHARPA</sequence>
<proteinExistence type="inferred from homology"/>
<evidence type="ECO:0000256" key="4">
    <source>
        <dbReference type="ARBA" id="ARBA00023080"/>
    </source>
</evidence>
<evidence type="ECO:0000256" key="3">
    <source>
        <dbReference type="ARBA" id="ARBA00022801"/>
    </source>
</evidence>
<feature type="site" description="Important for substrate specificity" evidence="5">
    <location>
        <position position="14"/>
    </location>
</feature>
<evidence type="ECO:0000313" key="6">
    <source>
        <dbReference type="EMBL" id="MDX6849364.1"/>
    </source>
</evidence>
<evidence type="ECO:0000256" key="5">
    <source>
        <dbReference type="HAMAP-Rule" id="MF_00528"/>
    </source>
</evidence>
<feature type="site" description="Important for substrate specificity" evidence="5">
    <location>
        <position position="72"/>
    </location>
</feature>
<evidence type="ECO:0000256" key="2">
    <source>
        <dbReference type="ARBA" id="ARBA00022490"/>
    </source>
</evidence>
<comment type="function">
    <text evidence="5">Nucleoside triphosphate pyrophosphatase that hydrolyzes 7-methyl-GTP (m(7)GTP). May have a dual role in cell division arrest and in preventing the incorporation of modified nucleotides into cellular nucleic acids.</text>
</comment>
<dbReference type="EMBL" id="JAXAFO010000011">
    <property type="protein sequence ID" value="MDX6849364.1"/>
    <property type="molecule type" value="Genomic_DNA"/>
</dbReference>
<dbReference type="Proteomes" id="UP001273505">
    <property type="component" value="Unassembled WGS sequence"/>
</dbReference>
<dbReference type="PANTHER" id="PTHR43213">
    <property type="entry name" value="BIFUNCTIONAL DTTP/UTP PYROPHOSPHATASE/METHYLTRANSFERASE PROTEIN-RELATED"/>
    <property type="match status" value="1"/>
</dbReference>
<comment type="caution">
    <text evidence="5">Lacks conserved residue(s) required for the propagation of feature annotation.</text>
</comment>
<name>A0ABU4RXG9_9GAMM</name>
<evidence type="ECO:0000313" key="7">
    <source>
        <dbReference type="Proteomes" id="UP001273505"/>
    </source>
</evidence>
<dbReference type="InterPro" id="IPR003697">
    <property type="entry name" value="Maf-like"/>
</dbReference>
<comment type="similarity">
    <text evidence="5">Belongs to the Maf family. YceF subfamily.</text>
</comment>
<keyword evidence="4 5" id="KW-0546">Nucleotide metabolism</keyword>
<protein>
    <recommendedName>
        <fullName evidence="5">7-methyl-GTP pyrophosphatase</fullName>
        <shortName evidence="5">m(7)GTP pyrophosphatase</shortName>
        <ecNumber evidence="5">3.6.1.-</ecNumber>
    </recommendedName>
</protein>
<comment type="subcellular location">
    <subcellularLocation>
        <location evidence="1 5">Cytoplasm</location>
    </subcellularLocation>
</comment>
<comment type="cofactor">
    <cofactor evidence="5">
        <name>a divalent metal cation</name>
        <dbReference type="ChEBI" id="CHEBI:60240"/>
    </cofactor>
</comment>
<gene>
    <name evidence="6" type="ORF">SCD92_08330</name>
</gene>
<dbReference type="SUPFAM" id="SSF52972">
    <property type="entry name" value="ITPase-like"/>
    <property type="match status" value="1"/>
</dbReference>